<evidence type="ECO:0000313" key="1">
    <source>
        <dbReference type="EMBL" id="KAJ8670304.1"/>
    </source>
</evidence>
<keyword evidence="2" id="KW-1185">Reference proteome</keyword>
<proteinExistence type="predicted"/>
<reference evidence="1" key="1">
    <citation type="submission" date="2023-04" db="EMBL/GenBank/DDBJ databases">
        <title>A chromosome-level genome assembly of the parasitoid wasp Eretmocerus hayati.</title>
        <authorList>
            <person name="Zhong Y."/>
            <person name="Liu S."/>
            <person name="Liu Y."/>
        </authorList>
    </citation>
    <scope>NUCLEOTIDE SEQUENCE</scope>
    <source>
        <strain evidence="1">ZJU_SS_LIU_2023</strain>
    </source>
</reference>
<evidence type="ECO:0000313" key="2">
    <source>
        <dbReference type="Proteomes" id="UP001239111"/>
    </source>
</evidence>
<dbReference type="Proteomes" id="UP001239111">
    <property type="component" value="Chromosome 3"/>
</dbReference>
<protein>
    <submittedName>
        <fullName evidence="1">Uncharacterized protein</fullName>
    </submittedName>
</protein>
<sequence length="557" mass="63078">MGCLLLTLLLATCAVAQQKRSPKLKDIHFPLKDYEESDEPEIDERQSGPDYPMYPLPNQISHNRFSQYVSASNNVPDELDPNIKFDSDWGTLLELGQLSAVSLDPNGNIAIFHRGDRVWVGGMFGNDHKLNSNFGPIPQNTIFLLDKDGSILLQWGRNMFYMPHGLTIDSGGNYWITDVAMHQVFKFDGKDIENHKTQLMTPKFSQHPQGSVNNNNLFENSIVKPTLILGEAFQPGNDNTRFCQPSAVAVQQNGDFFVSDGYCNSRIIKFNKFGERITQWGRAWTYPKIKDMKAPINAFNIPHAVALAEEHDYIFIADRENGRVVCSFASNGTVYKEYKNPKIGEAIYSIAYANNRLYVVNGKRSDEPFRIRGFILDMFTGEILSQFAPRGDMIRPHDIAVTPDEKEIYVVDLSSPKIYRFYQDIKHLRSPSSRNSSIAHSAGLLDSSELGGSKKSSQRVAVLAAIIAALFFIGTCIFLAALLAKYQKRGRLFPPRRRRSEWNADRRDNFKLSDLLESRRKFKLSGGRPNSREFSKLSTEPESTDDENDECSMEKVI</sequence>
<dbReference type="EMBL" id="CM056743">
    <property type="protein sequence ID" value="KAJ8670304.1"/>
    <property type="molecule type" value="Genomic_DNA"/>
</dbReference>
<gene>
    <name evidence="1" type="ORF">QAD02_001563</name>
</gene>
<organism evidence="1 2">
    <name type="scientific">Eretmocerus hayati</name>
    <dbReference type="NCBI Taxonomy" id="131215"/>
    <lineage>
        <taxon>Eukaryota</taxon>
        <taxon>Metazoa</taxon>
        <taxon>Ecdysozoa</taxon>
        <taxon>Arthropoda</taxon>
        <taxon>Hexapoda</taxon>
        <taxon>Insecta</taxon>
        <taxon>Pterygota</taxon>
        <taxon>Neoptera</taxon>
        <taxon>Endopterygota</taxon>
        <taxon>Hymenoptera</taxon>
        <taxon>Apocrita</taxon>
        <taxon>Proctotrupomorpha</taxon>
        <taxon>Chalcidoidea</taxon>
        <taxon>Aphelinidae</taxon>
        <taxon>Aphelininae</taxon>
        <taxon>Eretmocerus</taxon>
    </lineage>
</organism>
<accession>A0ACC2NGR8</accession>
<name>A0ACC2NGR8_9HYME</name>
<comment type="caution">
    <text evidence="1">The sequence shown here is derived from an EMBL/GenBank/DDBJ whole genome shotgun (WGS) entry which is preliminary data.</text>
</comment>